<reference evidence="2" key="1">
    <citation type="submission" date="2014-09" db="EMBL/GenBank/DDBJ databases">
        <authorList>
            <person name="Magalhaes I.L.F."/>
            <person name="Oliveira U."/>
            <person name="Santos F.R."/>
            <person name="Vidigal T.H.D.A."/>
            <person name="Brescovit A.D."/>
            <person name="Santos A.J."/>
        </authorList>
    </citation>
    <scope>NUCLEOTIDE SEQUENCE</scope>
    <source>
        <tissue evidence="2">Shoot tissue taken approximately 20 cm above the soil surface</tissue>
    </source>
</reference>
<organism evidence="2">
    <name type="scientific">Arundo donax</name>
    <name type="common">Giant reed</name>
    <name type="synonym">Donax arundinaceus</name>
    <dbReference type="NCBI Taxonomy" id="35708"/>
    <lineage>
        <taxon>Eukaryota</taxon>
        <taxon>Viridiplantae</taxon>
        <taxon>Streptophyta</taxon>
        <taxon>Embryophyta</taxon>
        <taxon>Tracheophyta</taxon>
        <taxon>Spermatophyta</taxon>
        <taxon>Magnoliopsida</taxon>
        <taxon>Liliopsida</taxon>
        <taxon>Poales</taxon>
        <taxon>Poaceae</taxon>
        <taxon>PACMAD clade</taxon>
        <taxon>Arundinoideae</taxon>
        <taxon>Arundineae</taxon>
        <taxon>Arundo</taxon>
    </lineage>
</organism>
<reference evidence="2" key="2">
    <citation type="journal article" date="2015" name="Data Brief">
        <title>Shoot transcriptome of the giant reed, Arundo donax.</title>
        <authorList>
            <person name="Barrero R.A."/>
            <person name="Guerrero F.D."/>
            <person name="Moolhuijzen P."/>
            <person name="Goolsby J.A."/>
            <person name="Tidwell J."/>
            <person name="Bellgard S.E."/>
            <person name="Bellgard M.I."/>
        </authorList>
    </citation>
    <scope>NUCLEOTIDE SEQUENCE</scope>
    <source>
        <tissue evidence="2">Shoot tissue taken approximately 20 cm above the soil surface</tissue>
    </source>
</reference>
<evidence type="ECO:0000256" key="1">
    <source>
        <dbReference type="SAM" id="MobiDB-lite"/>
    </source>
</evidence>
<evidence type="ECO:0000313" key="2">
    <source>
        <dbReference type="EMBL" id="JAD68795.1"/>
    </source>
</evidence>
<protein>
    <submittedName>
        <fullName evidence="2">Uncharacterized protein</fullName>
    </submittedName>
</protein>
<dbReference type="AlphaFoldDB" id="A0A0A9C5W4"/>
<sequence>MLMAPASRASLCMPADMTSASI</sequence>
<dbReference type="EMBL" id="GBRH01229100">
    <property type="protein sequence ID" value="JAD68795.1"/>
    <property type="molecule type" value="Transcribed_RNA"/>
</dbReference>
<name>A0A0A9C5W4_ARUDO</name>
<accession>A0A0A9C5W4</accession>
<feature type="region of interest" description="Disordered" evidence="1">
    <location>
        <begin position="1"/>
        <end position="22"/>
    </location>
</feature>
<proteinExistence type="predicted"/>